<protein>
    <submittedName>
        <fullName evidence="1">Uncharacterized protein</fullName>
    </submittedName>
</protein>
<organism evidence="1 2">
    <name type="scientific">Holothuria leucospilota</name>
    <name type="common">Black long sea cucumber</name>
    <name type="synonym">Mertensiothuria leucospilota</name>
    <dbReference type="NCBI Taxonomy" id="206669"/>
    <lineage>
        <taxon>Eukaryota</taxon>
        <taxon>Metazoa</taxon>
        <taxon>Echinodermata</taxon>
        <taxon>Eleutherozoa</taxon>
        <taxon>Echinozoa</taxon>
        <taxon>Holothuroidea</taxon>
        <taxon>Aspidochirotacea</taxon>
        <taxon>Aspidochirotida</taxon>
        <taxon>Holothuriidae</taxon>
        <taxon>Holothuria</taxon>
    </lineage>
</organism>
<evidence type="ECO:0000313" key="2">
    <source>
        <dbReference type="Proteomes" id="UP001152320"/>
    </source>
</evidence>
<evidence type="ECO:0000313" key="1">
    <source>
        <dbReference type="EMBL" id="KAJ8043372.1"/>
    </source>
</evidence>
<comment type="caution">
    <text evidence="1">The sequence shown here is derived from an EMBL/GenBank/DDBJ whole genome shotgun (WGS) entry which is preliminary data.</text>
</comment>
<keyword evidence="2" id="KW-1185">Reference proteome</keyword>
<accession>A0A9Q1CE31</accession>
<dbReference type="Proteomes" id="UP001152320">
    <property type="component" value="Chromosome 4"/>
</dbReference>
<sequence length="182" mass="20341">MFHAIGFIITTFCQMQNMDEVHSKKGDGVTCMGPLVMEGSLLDIESSCILHRLGPIFKPFMSLPEALDGPAVNKIMKKRLLLKQDASVARSQEFAKEGAKSVGKLTKRRATIGWRRSVQENFGRKCFPDLWTWHFPGLAYLTFTACVNLAEQVPLRDSEPSPKLFDSGIDSCLCNLGVRLVY</sequence>
<dbReference type="AlphaFoldDB" id="A0A9Q1CE31"/>
<reference evidence="1" key="1">
    <citation type="submission" date="2021-10" db="EMBL/GenBank/DDBJ databases">
        <title>Tropical sea cucumber genome reveals ecological adaptation and Cuvierian tubules defense mechanism.</title>
        <authorList>
            <person name="Chen T."/>
        </authorList>
    </citation>
    <scope>NUCLEOTIDE SEQUENCE</scope>
    <source>
        <strain evidence="1">Nanhai2018</strain>
        <tissue evidence="1">Muscle</tissue>
    </source>
</reference>
<dbReference type="EMBL" id="JAIZAY010000004">
    <property type="protein sequence ID" value="KAJ8043372.1"/>
    <property type="molecule type" value="Genomic_DNA"/>
</dbReference>
<name>A0A9Q1CE31_HOLLE</name>
<gene>
    <name evidence="1" type="ORF">HOLleu_10429</name>
</gene>
<dbReference type="OrthoDB" id="10665635at2759"/>
<proteinExistence type="predicted"/>